<reference evidence="1 2" key="1">
    <citation type="submission" date="2017-02" db="EMBL/GenBank/DDBJ databases">
        <authorList>
            <person name="Peterson S.W."/>
        </authorList>
    </citation>
    <scope>NUCLEOTIDE SEQUENCE [LARGE SCALE GENOMIC DNA]</scope>
    <source>
        <strain evidence="1 2">ATCC 27749</strain>
    </source>
</reference>
<organism evidence="1 2">
    <name type="scientific">Gemmiger formicilis</name>
    <dbReference type="NCBI Taxonomy" id="745368"/>
    <lineage>
        <taxon>Bacteria</taxon>
        <taxon>Bacillati</taxon>
        <taxon>Bacillota</taxon>
        <taxon>Clostridia</taxon>
        <taxon>Eubacteriales</taxon>
        <taxon>Gemmiger</taxon>
    </lineage>
</organism>
<dbReference type="EMBL" id="FUYF01000003">
    <property type="protein sequence ID" value="SKA77920.1"/>
    <property type="molecule type" value="Genomic_DNA"/>
</dbReference>
<dbReference type="OrthoDB" id="1855532at2"/>
<dbReference type="RefSeq" id="WP_078783718.1">
    <property type="nucleotide sequence ID" value="NZ_FUYF01000003.1"/>
</dbReference>
<protein>
    <submittedName>
        <fullName evidence="1">Uncharacterized protein</fullName>
    </submittedName>
</protein>
<name>A0A1T4WKR5_9FIRM</name>
<dbReference type="STRING" id="745368.SAMN02745178_00718"/>
<gene>
    <name evidence="1" type="ORF">SAMN02745178_00718</name>
</gene>
<sequence>MIITEILKHGRENATRADELAAKLETTPRGLRSQIMRARDAGEIILYAPGGYGGYFLPSDDPEIAQKEMSAFYHVQAARCKHGLKAIAPVARKLGIPLGQLDFESEETL</sequence>
<evidence type="ECO:0000313" key="1">
    <source>
        <dbReference type="EMBL" id="SKA77920.1"/>
    </source>
</evidence>
<keyword evidence="2" id="KW-1185">Reference proteome</keyword>
<dbReference type="GeneID" id="93337204"/>
<proteinExistence type="predicted"/>
<dbReference type="Proteomes" id="UP000190286">
    <property type="component" value="Unassembled WGS sequence"/>
</dbReference>
<dbReference type="AlphaFoldDB" id="A0A1T4WKR5"/>
<accession>A0A1T4WKR5</accession>
<evidence type="ECO:0000313" key="2">
    <source>
        <dbReference type="Proteomes" id="UP000190286"/>
    </source>
</evidence>